<dbReference type="PANTHER" id="PTHR47893">
    <property type="entry name" value="REGULATORY PROTEIN PCHR"/>
    <property type="match status" value="1"/>
</dbReference>
<dbReference type="PROSITE" id="PS01124">
    <property type="entry name" value="HTH_ARAC_FAMILY_2"/>
    <property type="match status" value="1"/>
</dbReference>
<dbReference type="PANTHER" id="PTHR47893:SF1">
    <property type="entry name" value="REGULATORY PROTEIN PCHR"/>
    <property type="match status" value="1"/>
</dbReference>
<dbReference type="InterPro" id="IPR009057">
    <property type="entry name" value="Homeodomain-like_sf"/>
</dbReference>
<dbReference type="EMBL" id="JBHSEW010000002">
    <property type="protein sequence ID" value="MFC4621426.1"/>
    <property type="molecule type" value="Genomic_DNA"/>
</dbReference>
<organism evidence="5 6">
    <name type="scientific">Comamonas nitrativorans</name>
    <dbReference type="NCBI Taxonomy" id="108437"/>
    <lineage>
        <taxon>Bacteria</taxon>
        <taxon>Pseudomonadati</taxon>
        <taxon>Pseudomonadota</taxon>
        <taxon>Betaproteobacteria</taxon>
        <taxon>Burkholderiales</taxon>
        <taxon>Comamonadaceae</taxon>
        <taxon>Comamonas</taxon>
    </lineage>
</organism>
<accession>A0ABV9GW25</accession>
<keyword evidence="6" id="KW-1185">Reference proteome</keyword>
<evidence type="ECO:0000313" key="6">
    <source>
        <dbReference type="Proteomes" id="UP001595967"/>
    </source>
</evidence>
<dbReference type="Gene3D" id="1.10.10.60">
    <property type="entry name" value="Homeodomain-like"/>
    <property type="match status" value="1"/>
</dbReference>
<dbReference type="Proteomes" id="UP001595967">
    <property type="component" value="Unassembled WGS sequence"/>
</dbReference>
<sequence length="310" mass="34118">MEATQPDAMGQGPDVGGTKNRPVSRFTEECHIERLPLDDGLTLVRSFCCPTRDLTETTVQSDEHRTLVITFGLAGESAYAERGGTRLRFRQGHTTLSVFASCQGERQFLANTPVRQLRLAISETALRRYLGTPGTLLADRAGVRPLGEGVTPPWCLALVRSLAQPGSLSYLDAHIAALSLVGEHLRHLGPLAAGPSPAARWTPSDLEKLRRAHDLMRSQMDRALTISYLCTAVGINPSRLKQGFREIYGTTPYQALLEMRMQRARQMLEAGTQVAQAGYAVGYAHPSNFSTAFERYFGHRPKNARAGREE</sequence>
<feature type="region of interest" description="Disordered" evidence="3">
    <location>
        <begin position="1"/>
        <end position="22"/>
    </location>
</feature>
<feature type="domain" description="HTH araC/xylS-type" evidence="4">
    <location>
        <begin position="210"/>
        <end position="307"/>
    </location>
</feature>
<dbReference type="RefSeq" id="WP_377724273.1">
    <property type="nucleotide sequence ID" value="NZ_JBHSEW010000002.1"/>
</dbReference>
<evidence type="ECO:0000259" key="4">
    <source>
        <dbReference type="PROSITE" id="PS01124"/>
    </source>
</evidence>
<dbReference type="Pfam" id="PF12833">
    <property type="entry name" value="HTH_18"/>
    <property type="match status" value="1"/>
</dbReference>
<keyword evidence="1" id="KW-0805">Transcription regulation</keyword>
<evidence type="ECO:0000256" key="3">
    <source>
        <dbReference type="SAM" id="MobiDB-lite"/>
    </source>
</evidence>
<evidence type="ECO:0000256" key="1">
    <source>
        <dbReference type="ARBA" id="ARBA00023015"/>
    </source>
</evidence>
<comment type="caution">
    <text evidence="5">The sequence shown here is derived from an EMBL/GenBank/DDBJ whole genome shotgun (WGS) entry which is preliminary data.</text>
</comment>
<evidence type="ECO:0000313" key="5">
    <source>
        <dbReference type="EMBL" id="MFC4621426.1"/>
    </source>
</evidence>
<proteinExistence type="predicted"/>
<dbReference type="InterPro" id="IPR018060">
    <property type="entry name" value="HTH_AraC"/>
</dbReference>
<reference evidence="6" key="1">
    <citation type="journal article" date="2019" name="Int. J. Syst. Evol. Microbiol.">
        <title>The Global Catalogue of Microorganisms (GCM) 10K type strain sequencing project: providing services to taxonomists for standard genome sequencing and annotation.</title>
        <authorList>
            <consortium name="The Broad Institute Genomics Platform"/>
            <consortium name="The Broad Institute Genome Sequencing Center for Infectious Disease"/>
            <person name="Wu L."/>
            <person name="Ma J."/>
        </authorList>
    </citation>
    <scope>NUCLEOTIDE SEQUENCE [LARGE SCALE GENOMIC DNA]</scope>
    <source>
        <strain evidence="6">JCM 11650</strain>
    </source>
</reference>
<dbReference type="InterPro" id="IPR053142">
    <property type="entry name" value="PchR_regulatory_protein"/>
</dbReference>
<gene>
    <name evidence="5" type="ORF">ACFO3A_04280</name>
</gene>
<dbReference type="SMART" id="SM00342">
    <property type="entry name" value="HTH_ARAC"/>
    <property type="match status" value="1"/>
</dbReference>
<name>A0ABV9GW25_9BURK</name>
<protein>
    <submittedName>
        <fullName evidence="5">Helix-turn-helix domain-containing protein</fullName>
    </submittedName>
</protein>
<dbReference type="SUPFAM" id="SSF46689">
    <property type="entry name" value="Homeodomain-like"/>
    <property type="match status" value="2"/>
</dbReference>
<evidence type="ECO:0000256" key="2">
    <source>
        <dbReference type="ARBA" id="ARBA00023163"/>
    </source>
</evidence>
<keyword evidence="2" id="KW-0804">Transcription</keyword>